<evidence type="ECO:0000256" key="1">
    <source>
        <dbReference type="ARBA" id="ARBA00004141"/>
    </source>
</evidence>
<keyword evidence="7" id="KW-1185">Reference proteome</keyword>
<gene>
    <name evidence="6" type="ORF">FYJ34_08170</name>
</gene>
<comment type="caution">
    <text evidence="6">The sequence shown here is derived from an EMBL/GenBank/DDBJ whole genome shotgun (WGS) entry which is preliminary data.</text>
</comment>
<sequence length="307" mass="33079">MNLALIATGIIFLICIIVGICKGAIRIGVSLLTTIVTFLIVSFATPYVAKAIDKYTPIDEAIEEQVEEAMIRMVTNQVQEAGTSGNLSAEGVKKVLNAAGITEETLQQYGVTVDDIVSGKVGKEELAKYGISASLLDGLYAGGKEASTKEVLDLVNVPREMQISAINTADIPAIFKTLLIHHNNEEEYKRLGVDSFGGYVGAYLADLIVKILAFLGTFLLTIILLRAIIFALNIVSELPVIGFLNRLGGGILGGVGALVIVWILFVVITLLYTTGVGKEIYDMIQNDTILRTIYDGNPVMKIITLIR</sequence>
<dbReference type="GO" id="GO:0009403">
    <property type="term" value="P:toxin biosynthetic process"/>
    <property type="evidence" value="ECO:0007669"/>
    <property type="project" value="InterPro"/>
</dbReference>
<evidence type="ECO:0000256" key="2">
    <source>
        <dbReference type="ARBA" id="ARBA00022692"/>
    </source>
</evidence>
<evidence type="ECO:0000256" key="3">
    <source>
        <dbReference type="ARBA" id="ARBA00022989"/>
    </source>
</evidence>
<evidence type="ECO:0000313" key="7">
    <source>
        <dbReference type="Proteomes" id="UP000434409"/>
    </source>
</evidence>
<dbReference type="Pfam" id="PF02674">
    <property type="entry name" value="Colicin_V"/>
    <property type="match status" value="1"/>
</dbReference>
<feature type="transmembrane region" description="Helical" evidence="5">
    <location>
        <begin position="29"/>
        <end position="49"/>
    </location>
</feature>
<dbReference type="GO" id="GO:0016020">
    <property type="term" value="C:membrane"/>
    <property type="evidence" value="ECO:0007669"/>
    <property type="project" value="UniProtKB-SubCell"/>
</dbReference>
<dbReference type="EMBL" id="VULY01000018">
    <property type="protein sequence ID" value="MSR94236.1"/>
    <property type="molecule type" value="Genomic_DNA"/>
</dbReference>
<evidence type="ECO:0000256" key="5">
    <source>
        <dbReference type="SAM" id="Phobius"/>
    </source>
</evidence>
<keyword evidence="3 5" id="KW-1133">Transmembrane helix</keyword>
<organism evidence="6 7">
    <name type="scientific">Suipraeoptans intestinalis</name>
    <dbReference type="NCBI Taxonomy" id="2606628"/>
    <lineage>
        <taxon>Bacteria</taxon>
        <taxon>Bacillati</taxon>
        <taxon>Bacillota</taxon>
        <taxon>Clostridia</taxon>
        <taxon>Lachnospirales</taxon>
        <taxon>Lachnospiraceae</taxon>
        <taxon>Suipraeoptans</taxon>
    </lineage>
</organism>
<comment type="subcellular location">
    <subcellularLocation>
        <location evidence="1">Membrane</location>
        <topology evidence="1">Multi-pass membrane protein</topology>
    </subcellularLocation>
</comment>
<proteinExistence type="predicted"/>
<reference evidence="6 7" key="1">
    <citation type="submission" date="2019-08" db="EMBL/GenBank/DDBJ databases">
        <title>In-depth cultivation of the pig gut microbiome towards novel bacterial diversity and tailored functional studies.</title>
        <authorList>
            <person name="Wylensek D."/>
            <person name="Hitch T.C.A."/>
            <person name="Clavel T."/>
        </authorList>
    </citation>
    <scope>NUCLEOTIDE SEQUENCE [LARGE SCALE GENOMIC DNA]</scope>
    <source>
        <strain evidence="6 7">68-1-5</strain>
    </source>
</reference>
<feature type="transmembrane region" description="Helical" evidence="5">
    <location>
        <begin position="247"/>
        <end position="273"/>
    </location>
</feature>
<feature type="transmembrane region" description="Helical" evidence="5">
    <location>
        <begin position="211"/>
        <end position="235"/>
    </location>
</feature>
<protein>
    <submittedName>
        <fullName evidence="6">CvpA family protein</fullName>
    </submittedName>
</protein>
<evidence type="ECO:0000256" key="4">
    <source>
        <dbReference type="ARBA" id="ARBA00023136"/>
    </source>
</evidence>
<dbReference type="InterPro" id="IPR003825">
    <property type="entry name" value="Colicin-V_CvpA"/>
</dbReference>
<name>A0A6N7V2W3_9FIRM</name>
<dbReference type="Proteomes" id="UP000434409">
    <property type="component" value="Unassembled WGS sequence"/>
</dbReference>
<dbReference type="RefSeq" id="WP_154477739.1">
    <property type="nucleotide sequence ID" value="NZ_JAQYBV010000055.1"/>
</dbReference>
<dbReference type="AlphaFoldDB" id="A0A6N7V2W3"/>
<accession>A0A6N7V2W3</accession>
<keyword evidence="4 5" id="KW-0472">Membrane</keyword>
<evidence type="ECO:0000313" key="6">
    <source>
        <dbReference type="EMBL" id="MSR94236.1"/>
    </source>
</evidence>
<keyword evidence="2 5" id="KW-0812">Transmembrane</keyword>